<evidence type="ECO:0000313" key="10">
    <source>
        <dbReference type="Proteomes" id="UP001500804"/>
    </source>
</evidence>
<comment type="caution">
    <text evidence="9">The sequence shown here is derived from an EMBL/GenBank/DDBJ whole genome shotgun (WGS) entry which is preliminary data.</text>
</comment>
<dbReference type="Gene3D" id="1.20.1250.20">
    <property type="entry name" value="MFS general substrate transporter like domains"/>
    <property type="match status" value="1"/>
</dbReference>
<gene>
    <name evidence="9" type="ORF">GCM10023320_16170</name>
</gene>
<dbReference type="InterPro" id="IPR020846">
    <property type="entry name" value="MFS_dom"/>
</dbReference>
<keyword evidence="4 7" id="KW-0812">Transmembrane</keyword>
<proteinExistence type="predicted"/>
<keyword evidence="2" id="KW-0813">Transport</keyword>
<dbReference type="InterPro" id="IPR036259">
    <property type="entry name" value="MFS_trans_sf"/>
</dbReference>
<dbReference type="SUPFAM" id="SSF103473">
    <property type="entry name" value="MFS general substrate transporter"/>
    <property type="match status" value="1"/>
</dbReference>
<feature type="transmembrane region" description="Helical" evidence="7">
    <location>
        <begin position="377"/>
        <end position="396"/>
    </location>
</feature>
<feature type="transmembrane region" description="Helical" evidence="7">
    <location>
        <begin position="288"/>
        <end position="307"/>
    </location>
</feature>
<feature type="transmembrane region" description="Helical" evidence="7">
    <location>
        <begin position="346"/>
        <end position="371"/>
    </location>
</feature>
<evidence type="ECO:0000313" key="9">
    <source>
        <dbReference type="EMBL" id="GAA5116236.1"/>
    </source>
</evidence>
<reference evidence="10" key="1">
    <citation type="journal article" date="2019" name="Int. J. Syst. Evol. Microbiol.">
        <title>The Global Catalogue of Microorganisms (GCM) 10K type strain sequencing project: providing services to taxonomists for standard genome sequencing and annotation.</title>
        <authorList>
            <consortium name="The Broad Institute Genomics Platform"/>
            <consortium name="The Broad Institute Genome Sequencing Center for Infectious Disease"/>
            <person name="Wu L."/>
            <person name="Ma J."/>
        </authorList>
    </citation>
    <scope>NUCLEOTIDE SEQUENCE [LARGE SCALE GENOMIC DNA]</scope>
    <source>
        <strain evidence="10">JCM 18302</strain>
    </source>
</reference>
<keyword evidence="3" id="KW-1003">Cell membrane</keyword>
<dbReference type="RefSeq" id="WP_345604202.1">
    <property type="nucleotide sequence ID" value="NZ_BAABJO010000005.1"/>
</dbReference>
<organism evidence="9 10">
    <name type="scientific">Pseudonocardia adelaidensis</name>
    <dbReference type="NCBI Taxonomy" id="648754"/>
    <lineage>
        <taxon>Bacteria</taxon>
        <taxon>Bacillati</taxon>
        <taxon>Actinomycetota</taxon>
        <taxon>Actinomycetes</taxon>
        <taxon>Pseudonocardiales</taxon>
        <taxon>Pseudonocardiaceae</taxon>
        <taxon>Pseudonocardia</taxon>
    </lineage>
</organism>
<sequence length="416" mass="42292">MASPRSAVAGDRRFAALWAAHSVSTFGDALTTLTLVLLITETTHSVAAVGGLTVVIAVPGIAVGLLAGAYVDRWDRRQIMIVADVLRAALLVVLALVTRGSVDLPTIYVIAFLQSVVGTFFNPARAALMQVIVPADEQLRANSLVQTTTVTGELAGVTLAGVLVAGLHTYWISFGVDAATFAVSAVLVATIRGVATGAAGGDTATWTAVRDGLSAVRSAPTLQALLIVFGALTFALAPMAVLLTPYVVDTLRISTAWIGPIQAGDTAGNIVGGLLVAMLARRLAPRRLVVTGLFALAAVIASTALATTVPALMAVHLLFGLLTVAIGTGIGALTQTEVDNALMGRFVGVMSIVPAAVSVLAVALSGSLAAALGVRTVLVVAGAVLAAGAGVAWVRFRQAARRHTASNARATARLSS</sequence>
<evidence type="ECO:0000256" key="2">
    <source>
        <dbReference type="ARBA" id="ARBA00022448"/>
    </source>
</evidence>
<name>A0ABP9NGD6_9PSEU</name>
<dbReference type="CDD" id="cd06173">
    <property type="entry name" value="MFS_MefA_like"/>
    <property type="match status" value="1"/>
</dbReference>
<dbReference type="PANTHER" id="PTHR43266">
    <property type="entry name" value="MACROLIDE-EFFLUX PROTEIN"/>
    <property type="match status" value="1"/>
</dbReference>
<feature type="transmembrane region" description="Helical" evidence="7">
    <location>
        <begin position="79"/>
        <end position="98"/>
    </location>
</feature>
<dbReference type="InterPro" id="IPR011701">
    <property type="entry name" value="MFS"/>
</dbReference>
<feature type="transmembrane region" description="Helical" evidence="7">
    <location>
        <begin position="254"/>
        <end position="276"/>
    </location>
</feature>
<feature type="transmembrane region" description="Helical" evidence="7">
    <location>
        <begin position="45"/>
        <end position="67"/>
    </location>
</feature>
<feature type="domain" description="Major facilitator superfamily (MFS) profile" evidence="8">
    <location>
        <begin position="13"/>
        <end position="400"/>
    </location>
</feature>
<comment type="subcellular location">
    <subcellularLocation>
        <location evidence="1">Cell membrane</location>
        <topology evidence="1">Multi-pass membrane protein</topology>
    </subcellularLocation>
</comment>
<protein>
    <submittedName>
        <fullName evidence="9">MFS transporter</fullName>
    </submittedName>
</protein>
<evidence type="ECO:0000256" key="3">
    <source>
        <dbReference type="ARBA" id="ARBA00022475"/>
    </source>
</evidence>
<dbReference type="EMBL" id="BAABJO010000005">
    <property type="protein sequence ID" value="GAA5116236.1"/>
    <property type="molecule type" value="Genomic_DNA"/>
</dbReference>
<feature type="transmembrane region" description="Helical" evidence="7">
    <location>
        <begin position="104"/>
        <end position="121"/>
    </location>
</feature>
<feature type="transmembrane region" description="Helical" evidence="7">
    <location>
        <begin position="15"/>
        <end position="39"/>
    </location>
</feature>
<keyword evidence="6 7" id="KW-0472">Membrane</keyword>
<evidence type="ECO:0000259" key="8">
    <source>
        <dbReference type="PROSITE" id="PS50850"/>
    </source>
</evidence>
<keyword evidence="10" id="KW-1185">Reference proteome</keyword>
<dbReference type="PROSITE" id="PS50850">
    <property type="entry name" value="MFS"/>
    <property type="match status" value="1"/>
</dbReference>
<dbReference type="PANTHER" id="PTHR43266:SF2">
    <property type="entry name" value="MAJOR FACILITATOR SUPERFAMILY (MFS) PROFILE DOMAIN-CONTAINING PROTEIN"/>
    <property type="match status" value="1"/>
</dbReference>
<feature type="transmembrane region" description="Helical" evidence="7">
    <location>
        <begin position="313"/>
        <end position="334"/>
    </location>
</feature>
<evidence type="ECO:0000256" key="6">
    <source>
        <dbReference type="ARBA" id="ARBA00023136"/>
    </source>
</evidence>
<feature type="transmembrane region" description="Helical" evidence="7">
    <location>
        <begin position="224"/>
        <end position="248"/>
    </location>
</feature>
<dbReference type="Proteomes" id="UP001500804">
    <property type="component" value="Unassembled WGS sequence"/>
</dbReference>
<accession>A0ABP9NGD6</accession>
<evidence type="ECO:0000256" key="4">
    <source>
        <dbReference type="ARBA" id="ARBA00022692"/>
    </source>
</evidence>
<keyword evidence="5 7" id="KW-1133">Transmembrane helix</keyword>
<dbReference type="Pfam" id="PF07690">
    <property type="entry name" value="MFS_1"/>
    <property type="match status" value="1"/>
</dbReference>
<evidence type="ECO:0000256" key="1">
    <source>
        <dbReference type="ARBA" id="ARBA00004651"/>
    </source>
</evidence>
<evidence type="ECO:0000256" key="5">
    <source>
        <dbReference type="ARBA" id="ARBA00022989"/>
    </source>
</evidence>
<evidence type="ECO:0000256" key="7">
    <source>
        <dbReference type="SAM" id="Phobius"/>
    </source>
</evidence>